<name>A0A562RP81_9BRAD</name>
<gene>
    <name evidence="2" type="ORF">IQ16_03546</name>
</gene>
<dbReference type="EMBL" id="VLLA01000008">
    <property type="protein sequence ID" value="TWI70374.1"/>
    <property type="molecule type" value="Genomic_DNA"/>
</dbReference>
<reference evidence="2 3" key="1">
    <citation type="journal article" date="2015" name="Stand. Genomic Sci.">
        <title>Genomic Encyclopedia of Bacterial and Archaeal Type Strains, Phase III: the genomes of soil and plant-associated and newly described type strains.</title>
        <authorList>
            <person name="Whitman W.B."/>
            <person name="Woyke T."/>
            <person name="Klenk H.P."/>
            <person name="Zhou Y."/>
            <person name="Lilburn T.G."/>
            <person name="Beck B.J."/>
            <person name="De Vos P."/>
            <person name="Vandamme P."/>
            <person name="Eisen J.A."/>
            <person name="Garrity G."/>
            <person name="Hugenholtz P."/>
            <person name="Kyrpides N.C."/>
        </authorList>
    </citation>
    <scope>NUCLEOTIDE SEQUENCE [LARGE SCALE GENOMIC DNA]</scope>
    <source>
        <strain evidence="2 3">CGMCC 1.10948</strain>
    </source>
</reference>
<comment type="caution">
    <text evidence="2">The sequence shown here is derived from an EMBL/GenBank/DDBJ whole genome shotgun (WGS) entry which is preliminary data.</text>
</comment>
<organism evidence="2 3">
    <name type="scientific">Bradyrhizobium huanghuaihaiense</name>
    <dbReference type="NCBI Taxonomy" id="990078"/>
    <lineage>
        <taxon>Bacteria</taxon>
        <taxon>Pseudomonadati</taxon>
        <taxon>Pseudomonadota</taxon>
        <taxon>Alphaproteobacteria</taxon>
        <taxon>Hyphomicrobiales</taxon>
        <taxon>Nitrobacteraceae</taxon>
        <taxon>Bradyrhizobium</taxon>
    </lineage>
</organism>
<keyword evidence="1" id="KW-0732">Signal</keyword>
<dbReference type="Proteomes" id="UP000316291">
    <property type="component" value="Unassembled WGS sequence"/>
</dbReference>
<protein>
    <submittedName>
        <fullName evidence="2">Uncharacterized protein</fullName>
    </submittedName>
</protein>
<evidence type="ECO:0000256" key="1">
    <source>
        <dbReference type="SAM" id="SignalP"/>
    </source>
</evidence>
<proteinExistence type="predicted"/>
<feature type="signal peptide" evidence="1">
    <location>
        <begin position="1"/>
        <end position="19"/>
    </location>
</feature>
<evidence type="ECO:0000313" key="2">
    <source>
        <dbReference type="EMBL" id="TWI70374.1"/>
    </source>
</evidence>
<accession>A0A562RP81</accession>
<evidence type="ECO:0000313" key="3">
    <source>
        <dbReference type="Proteomes" id="UP000316291"/>
    </source>
</evidence>
<dbReference type="AlphaFoldDB" id="A0A562RP81"/>
<feature type="chain" id="PRO_5021805154" evidence="1">
    <location>
        <begin position="20"/>
        <end position="180"/>
    </location>
</feature>
<keyword evidence="3" id="KW-1185">Reference proteome</keyword>
<sequence>MRQMHLTKLAIAGSTVACAALFSFSWSEQRGISLSVESAQARVGRPLTPMSVAGVARRQDRRAAYGYGAGVVGAGVAGAAAVGTAAAVAATSPNWGWGSGPYTGAGSYGVTGVSPYRGGTSSYGGGLGANAYYGGGLGANAYYPASTASASTGWYITPTGMACTSGTLVTGANGMPFRCP</sequence>